<protein>
    <recommendedName>
        <fullName evidence="3">GATA-type domain-containing protein</fullName>
    </recommendedName>
</protein>
<proteinExistence type="predicted"/>
<dbReference type="Proteomes" id="UP001595640">
    <property type="component" value="Unassembled WGS sequence"/>
</dbReference>
<evidence type="ECO:0000313" key="1">
    <source>
        <dbReference type="EMBL" id="MFC3291535.1"/>
    </source>
</evidence>
<organism evidence="1 2">
    <name type="scientific">Modicisalibacter luteus</name>
    <dbReference type="NCBI Taxonomy" id="453962"/>
    <lineage>
        <taxon>Bacteria</taxon>
        <taxon>Pseudomonadati</taxon>
        <taxon>Pseudomonadota</taxon>
        <taxon>Gammaproteobacteria</taxon>
        <taxon>Oceanospirillales</taxon>
        <taxon>Halomonadaceae</taxon>
        <taxon>Modicisalibacter</taxon>
    </lineage>
</organism>
<gene>
    <name evidence="1" type="ORF">ACFOEI_05605</name>
</gene>
<dbReference type="EMBL" id="JBHRUH010000011">
    <property type="protein sequence ID" value="MFC3291535.1"/>
    <property type="molecule type" value="Genomic_DNA"/>
</dbReference>
<comment type="caution">
    <text evidence="1">The sequence shown here is derived from an EMBL/GenBank/DDBJ whole genome shotgun (WGS) entry which is preliminary data.</text>
</comment>
<keyword evidence="2" id="KW-1185">Reference proteome</keyword>
<evidence type="ECO:0000313" key="2">
    <source>
        <dbReference type="Proteomes" id="UP001595640"/>
    </source>
</evidence>
<evidence type="ECO:0008006" key="3">
    <source>
        <dbReference type="Google" id="ProtNLM"/>
    </source>
</evidence>
<name>A0ABV7LZ15_9GAMM</name>
<dbReference type="RefSeq" id="WP_019018878.1">
    <property type="nucleotide sequence ID" value="NZ_BMXD01000005.1"/>
</dbReference>
<reference evidence="2" key="1">
    <citation type="journal article" date="2019" name="Int. J. Syst. Evol. Microbiol.">
        <title>The Global Catalogue of Microorganisms (GCM) 10K type strain sequencing project: providing services to taxonomists for standard genome sequencing and annotation.</title>
        <authorList>
            <consortium name="The Broad Institute Genomics Platform"/>
            <consortium name="The Broad Institute Genome Sequencing Center for Infectious Disease"/>
            <person name="Wu L."/>
            <person name="Ma J."/>
        </authorList>
    </citation>
    <scope>NUCLEOTIDE SEQUENCE [LARGE SCALE GENOMIC DNA]</scope>
    <source>
        <strain evidence="2">KCTC 12847</strain>
    </source>
</reference>
<accession>A0ABV7LZ15</accession>
<sequence>MFNRSRKIACSHCHGDNFWKGDPAPTDELACRYCNAFITTYDDYIHNFIRVEAARMLAQFMETDSERDLAMLKHALSQQRPPRPLRVSKPYLPVIR</sequence>